<feature type="coiled-coil region" evidence="1">
    <location>
        <begin position="41"/>
        <end position="68"/>
    </location>
</feature>
<dbReference type="AlphaFoldDB" id="A0AAW1TZF5"/>
<comment type="caution">
    <text evidence="2">The sequence shown here is derived from an EMBL/GenBank/DDBJ whole genome shotgun (WGS) entry which is preliminary data.</text>
</comment>
<proteinExistence type="predicted"/>
<dbReference type="PANTHER" id="PTHR31328">
    <property type="entry name" value="BIOGENESIS OF LYSOSOME-RELATED ORGANELLES COMPLEX 1 SUBUNIT 6"/>
    <property type="match status" value="1"/>
</dbReference>
<evidence type="ECO:0008006" key="4">
    <source>
        <dbReference type="Google" id="ProtNLM"/>
    </source>
</evidence>
<dbReference type="InterPro" id="IPR028119">
    <property type="entry name" value="Snapin/Pallidin/Snn1"/>
</dbReference>
<organism evidence="2 3">
    <name type="scientific">Henosepilachna vigintioctopunctata</name>
    <dbReference type="NCBI Taxonomy" id="420089"/>
    <lineage>
        <taxon>Eukaryota</taxon>
        <taxon>Metazoa</taxon>
        <taxon>Ecdysozoa</taxon>
        <taxon>Arthropoda</taxon>
        <taxon>Hexapoda</taxon>
        <taxon>Insecta</taxon>
        <taxon>Pterygota</taxon>
        <taxon>Neoptera</taxon>
        <taxon>Endopterygota</taxon>
        <taxon>Coleoptera</taxon>
        <taxon>Polyphaga</taxon>
        <taxon>Cucujiformia</taxon>
        <taxon>Coccinelloidea</taxon>
        <taxon>Coccinellidae</taxon>
        <taxon>Epilachninae</taxon>
        <taxon>Epilachnini</taxon>
        <taxon>Henosepilachna</taxon>
    </lineage>
</organism>
<evidence type="ECO:0000313" key="3">
    <source>
        <dbReference type="Proteomes" id="UP001431783"/>
    </source>
</evidence>
<reference evidence="2 3" key="1">
    <citation type="submission" date="2023-03" db="EMBL/GenBank/DDBJ databases">
        <title>Genome insight into feeding habits of ladybird beetles.</title>
        <authorList>
            <person name="Li H.-S."/>
            <person name="Huang Y.-H."/>
            <person name="Pang H."/>
        </authorList>
    </citation>
    <scope>NUCLEOTIDE SEQUENCE [LARGE SCALE GENOMIC DNA]</scope>
    <source>
        <strain evidence="2">SYSU_2023b</strain>
        <tissue evidence="2">Whole body</tissue>
    </source>
</reference>
<evidence type="ECO:0000313" key="2">
    <source>
        <dbReference type="EMBL" id="KAK9876034.1"/>
    </source>
</evidence>
<name>A0AAW1TZF5_9CUCU</name>
<gene>
    <name evidence="2" type="ORF">WA026_011149</name>
</gene>
<keyword evidence="1" id="KW-0175">Coiled coil</keyword>
<protein>
    <recommendedName>
        <fullName evidence="4">Biogenesis of lysosome-related organelles complex 1 subunit 6</fullName>
    </recommendedName>
</protein>
<sequence>MSSTTSANLNLFLENPQEVQTMYKDTGTLAKGLVDIYLPNLVKAKEHMQELEDKQKILSEHMHEQNLKISKVHDLHLKMEMFDKIKLYEKKLSLLKKDMKQLHDWSVKLKVRAERIEEASQRRN</sequence>
<dbReference type="Proteomes" id="UP001431783">
    <property type="component" value="Unassembled WGS sequence"/>
</dbReference>
<accession>A0AAW1TZF5</accession>
<dbReference type="GO" id="GO:0031083">
    <property type="term" value="C:BLOC-1 complex"/>
    <property type="evidence" value="ECO:0007669"/>
    <property type="project" value="TreeGrafter"/>
</dbReference>
<dbReference type="EMBL" id="JARQZJ010000035">
    <property type="protein sequence ID" value="KAK9876034.1"/>
    <property type="molecule type" value="Genomic_DNA"/>
</dbReference>
<evidence type="ECO:0000256" key="1">
    <source>
        <dbReference type="SAM" id="Coils"/>
    </source>
</evidence>
<dbReference type="PANTHER" id="PTHR31328:SF2">
    <property type="entry name" value="BIOGENESIS OF LYSOSOME-RELATED ORGANELLES COMPLEX 1 SUBUNIT 6"/>
    <property type="match status" value="1"/>
</dbReference>
<dbReference type="Pfam" id="PF14712">
    <property type="entry name" value="Snapin_Pallidin"/>
    <property type="match status" value="1"/>
</dbReference>
<dbReference type="GO" id="GO:0030133">
    <property type="term" value="C:transport vesicle"/>
    <property type="evidence" value="ECO:0007669"/>
    <property type="project" value="TreeGrafter"/>
</dbReference>
<keyword evidence="3" id="KW-1185">Reference proteome</keyword>